<keyword evidence="1" id="KW-1134">Transmembrane beta strand</keyword>
<dbReference type="Gene3D" id="2.60.40.1120">
    <property type="entry name" value="Carboxypeptidase-like, regulatory domain"/>
    <property type="match status" value="1"/>
</dbReference>
<dbReference type="SUPFAM" id="SSF56935">
    <property type="entry name" value="Porins"/>
    <property type="match status" value="1"/>
</dbReference>
<dbReference type="NCBIfam" id="TIGR04057">
    <property type="entry name" value="SusC_RagA_signa"/>
    <property type="match status" value="1"/>
</dbReference>
<dbReference type="InterPro" id="IPR039426">
    <property type="entry name" value="TonB-dep_rcpt-like"/>
</dbReference>
<dbReference type="Pfam" id="PF13715">
    <property type="entry name" value="CarbopepD_reg_2"/>
    <property type="match status" value="1"/>
</dbReference>
<dbReference type="Pfam" id="PF13598">
    <property type="entry name" value="DUF4139"/>
    <property type="match status" value="1"/>
</dbReference>
<proteinExistence type="inferred from homology"/>
<comment type="subcellular location">
    <subcellularLocation>
        <location evidence="1">Cell outer membrane</location>
        <topology evidence="1">Multi-pass membrane protein</topology>
    </subcellularLocation>
</comment>
<dbReference type="SUPFAM" id="SSF49464">
    <property type="entry name" value="Carboxypeptidase regulatory domain-like"/>
    <property type="match status" value="1"/>
</dbReference>
<dbReference type="PANTHER" id="PTHR31005">
    <property type="entry name" value="DUF4139 DOMAIN-CONTAINING PROTEIN"/>
    <property type="match status" value="1"/>
</dbReference>
<evidence type="ECO:0000259" key="3">
    <source>
        <dbReference type="Pfam" id="PF07715"/>
    </source>
</evidence>
<accession>A0ABW5ZXG2</accession>
<feature type="domain" description="DUF4139" evidence="4">
    <location>
        <begin position="219"/>
        <end position="715"/>
    </location>
</feature>
<evidence type="ECO:0000256" key="1">
    <source>
        <dbReference type="PROSITE-ProRule" id="PRU01360"/>
    </source>
</evidence>
<name>A0ABW5ZXG2_9FLAO</name>
<feature type="signal peptide" evidence="2">
    <location>
        <begin position="1"/>
        <end position="17"/>
    </location>
</feature>
<evidence type="ECO:0000313" key="7">
    <source>
        <dbReference type="Proteomes" id="UP001597548"/>
    </source>
</evidence>
<sequence length="721" mass="80556">MRHITFLLFFISALCFAKTDKNKKNNTSSTLKEVTVYLSGAQIERIATIKLAKGTTEFVFNKLSPNIQESSIQISGLKSASILSVNFGINYLSKQDNSQEVEDIQQRIKDLNNKYISQDNIITGYNEELYLIQQNRSLGNTTQVVSLEKLQKFSTYFRTRITEIKEKIQESTSVKSDLSAQISDLKKQLNELNVDEKVQTGEIKIKLNTEIATDLNLIIKYNVSEAGWFPIYDIKAEKINKPLQLAYKAHVYQNTGNDWNNVKLTLSTSDPNTNNVKPNIDPKYLNFISKHSNYNSNRATKSYNYKYNPLVKTVSGVVTSSSDGLPLPGVNVIEKGTSNGVQTDFDGNYTIKTKGGKDLQYSFIGMQSETLPIHSSIMNVTMLEDLNALDEVVITGYAGKNSKSKLSSAVKTISIDELLQGQTAGLNISTGNGQPGQSANVIIRGRNSLNGDTEPLFIIDGVPVDQDNFRELNQNDIKDMKVLKNASATALYGNRGAGGVILISTKEGDFTSNGDFIEEGITNTRFEISKLHSIPTSGDVTVIEIENYEVPATYSYFAAPVLNENVFLTAEIENWEQYNLLPAEANVYFEGSYSGKTNINPQSTTEKLTISLGVDPNVVVKRTQPTDFKKNAFIGSNKIISKQYEIELKNNKSSAIDLVLYDRIPISQNKDIKIDDIETGRSNYDDKKGILKWTLKLDTNVKETHKFSYTVKYPKYKRVNL</sequence>
<dbReference type="PROSITE" id="PS52016">
    <property type="entry name" value="TONB_DEPENDENT_REC_3"/>
    <property type="match status" value="1"/>
</dbReference>
<protein>
    <submittedName>
        <fullName evidence="6">Mucoidy inhibitor MuiA family protein</fullName>
    </submittedName>
</protein>
<organism evidence="6 7">
    <name type="scientific">Psychroserpens luteus</name>
    <dbReference type="NCBI Taxonomy" id="1434066"/>
    <lineage>
        <taxon>Bacteria</taxon>
        <taxon>Pseudomonadati</taxon>
        <taxon>Bacteroidota</taxon>
        <taxon>Flavobacteriia</taxon>
        <taxon>Flavobacteriales</taxon>
        <taxon>Flavobacteriaceae</taxon>
        <taxon>Psychroserpens</taxon>
    </lineage>
</organism>
<gene>
    <name evidence="6" type="ORF">ACFS29_18930</name>
</gene>
<dbReference type="InterPro" id="IPR025554">
    <property type="entry name" value="DUF4140"/>
</dbReference>
<keyword evidence="2" id="KW-0732">Signal</keyword>
<dbReference type="RefSeq" id="WP_194507046.1">
    <property type="nucleotide sequence ID" value="NZ_JADILU010000002.1"/>
</dbReference>
<dbReference type="InterPro" id="IPR023997">
    <property type="entry name" value="TonB-dep_OMP_SusC/RagA_CS"/>
</dbReference>
<dbReference type="Pfam" id="PF13600">
    <property type="entry name" value="DUF4140"/>
    <property type="match status" value="1"/>
</dbReference>
<feature type="domain" description="DUF4140" evidence="5">
    <location>
        <begin position="34"/>
        <end position="128"/>
    </location>
</feature>
<dbReference type="PANTHER" id="PTHR31005:SF8">
    <property type="entry name" value="DUF4139 DOMAIN-CONTAINING PROTEIN"/>
    <property type="match status" value="1"/>
</dbReference>
<evidence type="ECO:0000313" key="6">
    <source>
        <dbReference type="EMBL" id="MFD2917734.1"/>
    </source>
</evidence>
<dbReference type="InterPro" id="IPR008969">
    <property type="entry name" value="CarboxyPept-like_regulatory"/>
</dbReference>
<dbReference type="Proteomes" id="UP001597548">
    <property type="component" value="Unassembled WGS sequence"/>
</dbReference>
<dbReference type="Pfam" id="PF07715">
    <property type="entry name" value="Plug"/>
    <property type="match status" value="1"/>
</dbReference>
<reference evidence="7" key="1">
    <citation type="journal article" date="2019" name="Int. J. Syst. Evol. Microbiol.">
        <title>The Global Catalogue of Microorganisms (GCM) 10K type strain sequencing project: providing services to taxonomists for standard genome sequencing and annotation.</title>
        <authorList>
            <consortium name="The Broad Institute Genomics Platform"/>
            <consortium name="The Broad Institute Genome Sequencing Center for Infectious Disease"/>
            <person name="Wu L."/>
            <person name="Ma J."/>
        </authorList>
    </citation>
    <scope>NUCLEOTIDE SEQUENCE [LARGE SCALE GENOMIC DNA]</scope>
    <source>
        <strain evidence="7">KCTC 32514</strain>
    </source>
</reference>
<keyword evidence="1" id="KW-0998">Cell outer membrane</keyword>
<dbReference type="InterPro" id="IPR012910">
    <property type="entry name" value="Plug_dom"/>
</dbReference>
<evidence type="ECO:0000259" key="4">
    <source>
        <dbReference type="Pfam" id="PF13598"/>
    </source>
</evidence>
<dbReference type="NCBIfam" id="TIGR02231">
    <property type="entry name" value="mucoidy inhibitor MuiA family protein"/>
    <property type="match status" value="2"/>
</dbReference>
<feature type="domain" description="TonB-dependent receptor plug" evidence="3">
    <location>
        <begin position="411"/>
        <end position="500"/>
    </location>
</feature>
<dbReference type="InterPro" id="IPR011935">
    <property type="entry name" value="CHP02231"/>
</dbReference>
<dbReference type="Gene3D" id="2.170.130.10">
    <property type="entry name" value="TonB-dependent receptor, plug domain"/>
    <property type="match status" value="1"/>
</dbReference>
<comment type="similarity">
    <text evidence="1">Belongs to the TonB-dependent receptor family.</text>
</comment>
<dbReference type="InterPro" id="IPR037291">
    <property type="entry name" value="DUF4139"/>
</dbReference>
<dbReference type="EMBL" id="JBHUOS010000016">
    <property type="protein sequence ID" value="MFD2917734.1"/>
    <property type="molecule type" value="Genomic_DNA"/>
</dbReference>
<keyword evidence="1" id="KW-0812">Transmembrane</keyword>
<evidence type="ECO:0000256" key="2">
    <source>
        <dbReference type="SAM" id="SignalP"/>
    </source>
</evidence>
<comment type="caution">
    <text evidence="6">The sequence shown here is derived from an EMBL/GenBank/DDBJ whole genome shotgun (WGS) entry which is preliminary data.</text>
</comment>
<keyword evidence="1" id="KW-0813">Transport</keyword>
<feature type="chain" id="PRO_5045616113" evidence="2">
    <location>
        <begin position="18"/>
        <end position="721"/>
    </location>
</feature>
<keyword evidence="7" id="KW-1185">Reference proteome</keyword>
<dbReference type="InterPro" id="IPR037066">
    <property type="entry name" value="Plug_dom_sf"/>
</dbReference>
<evidence type="ECO:0000259" key="5">
    <source>
        <dbReference type="Pfam" id="PF13600"/>
    </source>
</evidence>
<keyword evidence="1" id="KW-0472">Membrane</keyword>